<dbReference type="GO" id="GO:0003682">
    <property type="term" value="F:chromatin binding"/>
    <property type="evidence" value="ECO:0007669"/>
    <property type="project" value="TreeGrafter"/>
</dbReference>
<dbReference type="PANTHER" id="PTHR13489">
    <property type="entry name" value="MINI-CHROMOSOME MAINTENANCE COMPLEX-BINDING PROTEIN"/>
    <property type="match status" value="1"/>
</dbReference>
<accession>A0AAD2FPU6</accession>
<evidence type="ECO:0000313" key="4">
    <source>
        <dbReference type="EMBL" id="CAJ1948705.1"/>
    </source>
</evidence>
<dbReference type="GO" id="GO:0006261">
    <property type="term" value="P:DNA-templated DNA replication"/>
    <property type="evidence" value="ECO:0007669"/>
    <property type="project" value="TreeGrafter"/>
</dbReference>
<comment type="caution">
    <text evidence="4">The sequence shown here is derived from an EMBL/GenBank/DDBJ whole genome shotgun (WGS) entry which is preliminary data.</text>
</comment>
<dbReference type="PANTHER" id="PTHR13489:SF0">
    <property type="entry name" value="MINI-CHROMOSOME MAINTENANCE COMPLEX-BINDING PROTEIN"/>
    <property type="match status" value="1"/>
</dbReference>
<dbReference type="Proteomes" id="UP001295423">
    <property type="component" value="Unassembled WGS sequence"/>
</dbReference>
<proteinExistence type="predicted"/>
<feature type="region of interest" description="Disordered" evidence="3">
    <location>
        <begin position="149"/>
        <end position="177"/>
    </location>
</feature>
<name>A0AAD2FPU6_9STRA</name>
<organism evidence="4 5">
    <name type="scientific">Cylindrotheca closterium</name>
    <dbReference type="NCBI Taxonomy" id="2856"/>
    <lineage>
        <taxon>Eukaryota</taxon>
        <taxon>Sar</taxon>
        <taxon>Stramenopiles</taxon>
        <taxon>Ochrophyta</taxon>
        <taxon>Bacillariophyta</taxon>
        <taxon>Bacillariophyceae</taxon>
        <taxon>Bacillariophycidae</taxon>
        <taxon>Bacillariales</taxon>
        <taxon>Bacillariaceae</taxon>
        <taxon>Cylindrotheca</taxon>
    </lineage>
</organism>
<reference evidence="4" key="1">
    <citation type="submission" date="2023-08" db="EMBL/GenBank/DDBJ databases">
        <authorList>
            <person name="Audoor S."/>
            <person name="Bilcke G."/>
        </authorList>
    </citation>
    <scope>NUCLEOTIDE SEQUENCE</scope>
</reference>
<dbReference type="EMBL" id="CAKOGP040001751">
    <property type="protein sequence ID" value="CAJ1948705.1"/>
    <property type="molecule type" value="Genomic_DNA"/>
</dbReference>
<feature type="compositionally biased region" description="Basic and acidic residues" evidence="3">
    <location>
        <begin position="158"/>
        <end position="177"/>
    </location>
</feature>
<evidence type="ECO:0000313" key="5">
    <source>
        <dbReference type="Proteomes" id="UP001295423"/>
    </source>
</evidence>
<protein>
    <recommendedName>
        <fullName evidence="6">Mini-chromosome maintenance complex-binding protein</fullName>
    </recommendedName>
</protein>
<evidence type="ECO:0008006" key="6">
    <source>
        <dbReference type="Google" id="ProtNLM"/>
    </source>
</evidence>
<keyword evidence="5" id="KW-1185">Reference proteome</keyword>
<dbReference type="Pfam" id="PF09739">
    <property type="entry name" value="MCM_bind"/>
    <property type="match status" value="1"/>
</dbReference>
<keyword evidence="2" id="KW-0539">Nucleus</keyword>
<evidence type="ECO:0000256" key="2">
    <source>
        <dbReference type="ARBA" id="ARBA00023242"/>
    </source>
</evidence>
<dbReference type="InterPro" id="IPR019140">
    <property type="entry name" value="MCM_complex-bd"/>
</dbReference>
<sequence>MPELTPNAFSGGEGFISRITSKISDGSEISVDDLGGLQQLLSRSASSELPTLDKDFLKRQIDEIQIVHHVGMVQNMLDPEFYVSSLNGRSLHFRDCNPTSNSASNDTGEDFSNLSERQPLFVVPIPFTAGWFKERSIVRGTSIERTLTAESMMASASRKRERETEQSKKSKRCSESAKEIVRMNDSDASKRAKSLKQSVKWWPAGCNGSDDSSSPVLAKFYYDEYMKADNRPTTLRLNDIVETIGVLSMNPWEAEFCTADSDFVFDSSPPPPSQLPRLHVLAYRTIDLDTLAHERVLNLTEMTPEMMGGTLDGGLKRSLAAQAIFLTILSKAERKDNLIHRLSTSAVGCASLKVSTTVDSKEVFQRLKNILHQSCPVVAALDLASKELHPFPAKLNGIIPATSWQLPSGSTLLIHAGDSMQDGLEELLTSHQIVYTFEGGVQIPFEADYSIIVISNNKTVKCSLQVYCDEEDLSRLEEEESRLRQALSACRTVGNVKLSPEVLERAQDDFLSQRSSARSNPKARMPHEDDFHRWLCLTRLQARSRRSEVATTEDWEQAVALDDAIWNSLN</sequence>
<evidence type="ECO:0000256" key="1">
    <source>
        <dbReference type="ARBA" id="ARBA00004123"/>
    </source>
</evidence>
<dbReference type="GO" id="GO:0005634">
    <property type="term" value="C:nucleus"/>
    <property type="evidence" value="ECO:0007669"/>
    <property type="project" value="UniProtKB-SubCell"/>
</dbReference>
<evidence type="ECO:0000256" key="3">
    <source>
        <dbReference type="SAM" id="MobiDB-lite"/>
    </source>
</evidence>
<gene>
    <name evidence="4" type="ORF">CYCCA115_LOCUS11744</name>
</gene>
<dbReference type="AlphaFoldDB" id="A0AAD2FPU6"/>
<comment type="subcellular location">
    <subcellularLocation>
        <location evidence="1">Nucleus</location>
    </subcellularLocation>
</comment>